<name>A0A1F8F4L0_9BACT</name>
<feature type="transmembrane region" description="Helical" evidence="6">
    <location>
        <begin position="139"/>
        <end position="161"/>
    </location>
</feature>
<sequence length="229" mass="26263">MVMDTLLIFFESNFPVFFSHTYIFLFIGAAIEGLSTLVIGGFLVSTHSISFFPALLAFALGHTVNGYLWYGVGYYGGAKSIDKWVRTKDNSRKIIEKVEVYFHRHSGKAIFLTKFTFSLTIATQVMAGSLKYNLRKYSWYNFIGSICWAAFAMSIGYFFGASYRLLFVYLKDVAYLIVFLGGAIALIYILKAIFRSTFIRAILDHDRVRHYREKLKNGLDKFWPNGNEK</sequence>
<protein>
    <recommendedName>
        <fullName evidence="7">VTT domain-containing protein</fullName>
    </recommendedName>
</protein>
<dbReference type="InterPro" id="IPR032816">
    <property type="entry name" value="VTT_dom"/>
</dbReference>
<feature type="transmembrane region" description="Helical" evidence="6">
    <location>
        <begin position="20"/>
        <end position="44"/>
    </location>
</feature>
<dbReference type="GO" id="GO:0005886">
    <property type="term" value="C:plasma membrane"/>
    <property type="evidence" value="ECO:0007669"/>
    <property type="project" value="UniProtKB-SubCell"/>
</dbReference>
<evidence type="ECO:0000256" key="2">
    <source>
        <dbReference type="ARBA" id="ARBA00022475"/>
    </source>
</evidence>
<keyword evidence="2" id="KW-1003">Cell membrane</keyword>
<feature type="transmembrane region" description="Helical" evidence="6">
    <location>
        <begin position="173"/>
        <end position="190"/>
    </location>
</feature>
<evidence type="ECO:0000256" key="3">
    <source>
        <dbReference type="ARBA" id="ARBA00022692"/>
    </source>
</evidence>
<dbReference type="PANTHER" id="PTHR42709:SF6">
    <property type="entry name" value="UNDECAPRENYL PHOSPHATE TRANSPORTER A"/>
    <property type="match status" value="1"/>
</dbReference>
<accession>A0A1F8F4L0</accession>
<comment type="subcellular location">
    <subcellularLocation>
        <location evidence="1">Cell membrane</location>
        <topology evidence="1">Multi-pass membrane protein</topology>
    </subcellularLocation>
</comment>
<feature type="transmembrane region" description="Helical" evidence="6">
    <location>
        <begin position="109"/>
        <end position="127"/>
    </location>
</feature>
<dbReference type="Proteomes" id="UP000177167">
    <property type="component" value="Unassembled WGS sequence"/>
</dbReference>
<evidence type="ECO:0000256" key="1">
    <source>
        <dbReference type="ARBA" id="ARBA00004651"/>
    </source>
</evidence>
<keyword evidence="5 6" id="KW-0472">Membrane</keyword>
<dbReference type="PANTHER" id="PTHR42709">
    <property type="entry name" value="ALKALINE PHOSPHATASE LIKE PROTEIN"/>
    <property type="match status" value="1"/>
</dbReference>
<evidence type="ECO:0000256" key="5">
    <source>
        <dbReference type="ARBA" id="ARBA00023136"/>
    </source>
</evidence>
<dbReference type="EMBL" id="MGJP01000069">
    <property type="protein sequence ID" value="OGN08067.1"/>
    <property type="molecule type" value="Genomic_DNA"/>
</dbReference>
<dbReference type="Pfam" id="PF09335">
    <property type="entry name" value="VTT_dom"/>
    <property type="match status" value="1"/>
</dbReference>
<gene>
    <name evidence="8" type="ORF">A3J46_01425</name>
</gene>
<keyword evidence="3 6" id="KW-0812">Transmembrane</keyword>
<evidence type="ECO:0000313" key="9">
    <source>
        <dbReference type="Proteomes" id="UP000177167"/>
    </source>
</evidence>
<comment type="caution">
    <text evidence="8">The sequence shown here is derived from an EMBL/GenBank/DDBJ whole genome shotgun (WGS) entry which is preliminary data.</text>
</comment>
<dbReference type="InterPro" id="IPR051311">
    <property type="entry name" value="DedA_domain"/>
</dbReference>
<dbReference type="AlphaFoldDB" id="A0A1F8F4L0"/>
<reference evidence="8 9" key="1">
    <citation type="journal article" date="2016" name="Nat. Commun.">
        <title>Thousands of microbial genomes shed light on interconnected biogeochemical processes in an aquifer system.</title>
        <authorList>
            <person name="Anantharaman K."/>
            <person name="Brown C.T."/>
            <person name="Hug L.A."/>
            <person name="Sharon I."/>
            <person name="Castelle C.J."/>
            <person name="Probst A.J."/>
            <person name="Thomas B.C."/>
            <person name="Singh A."/>
            <person name="Wilkins M.J."/>
            <person name="Karaoz U."/>
            <person name="Brodie E.L."/>
            <person name="Williams K.H."/>
            <person name="Hubbard S.S."/>
            <person name="Banfield J.F."/>
        </authorList>
    </citation>
    <scope>NUCLEOTIDE SEQUENCE [LARGE SCALE GENOMIC DNA]</scope>
</reference>
<proteinExistence type="predicted"/>
<evidence type="ECO:0000256" key="4">
    <source>
        <dbReference type="ARBA" id="ARBA00022989"/>
    </source>
</evidence>
<feature type="transmembrane region" description="Helical" evidence="6">
    <location>
        <begin position="51"/>
        <end position="70"/>
    </location>
</feature>
<evidence type="ECO:0000313" key="8">
    <source>
        <dbReference type="EMBL" id="OGN08067.1"/>
    </source>
</evidence>
<evidence type="ECO:0000256" key="6">
    <source>
        <dbReference type="SAM" id="Phobius"/>
    </source>
</evidence>
<evidence type="ECO:0000259" key="7">
    <source>
        <dbReference type="Pfam" id="PF09335"/>
    </source>
</evidence>
<feature type="domain" description="VTT" evidence="7">
    <location>
        <begin position="36"/>
        <end position="157"/>
    </location>
</feature>
<keyword evidence="4 6" id="KW-1133">Transmembrane helix</keyword>
<organism evidence="8 9">
    <name type="scientific">Candidatus Yanofskybacteria bacterium RIFCSPHIGHO2_02_FULL_41_11</name>
    <dbReference type="NCBI Taxonomy" id="1802675"/>
    <lineage>
        <taxon>Bacteria</taxon>
        <taxon>Candidatus Yanofskyibacteriota</taxon>
    </lineage>
</organism>